<evidence type="ECO:0000313" key="2">
    <source>
        <dbReference type="Proteomes" id="UP000197138"/>
    </source>
</evidence>
<gene>
    <name evidence="1" type="ORF">CDL15_Pgr012261</name>
</gene>
<dbReference type="EMBL" id="MTKT01003261">
    <property type="protein sequence ID" value="OWM75301.1"/>
    <property type="molecule type" value="Genomic_DNA"/>
</dbReference>
<proteinExistence type="predicted"/>
<protein>
    <submittedName>
        <fullName evidence="1">Uncharacterized protein</fullName>
    </submittedName>
</protein>
<dbReference type="Proteomes" id="UP000197138">
    <property type="component" value="Unassembled WGS sequence"/>
</dbReference>
<dbReference type="AlphaFoldDB" id="A0A218WSV6"/>
<organism evidence="1 2">
    <name type="scientific">Punica granatum</name>
    <name type="common">Pomegranate</name>
    <dbReference type="NCBI Taxonomy" id="22663"/>
    <lineage>
        <taxon>Eukaryota</taxon>
        <taxon>Viridiplantae</taxon>
        <taxon>Streptophyta</taxon>
        <taxon>Embryophyta</taxon>
        <taxon>Tracheophyta</taxon>
        <taxon>Spermatophyta</taxon>
        <taxon>Magnoliopsida</taxon>
        <taxon>eudicotyledons</taxon>
        <taxon>Gunneridae</taxon>
        <taxon>Pentapetalae</taxon>
        <taxon>rosids</taxon>
        <taxon>malvids</taxon>
        <taxon>Myrtales</taxon>
        <taxon>Lythraceae</taxon>
        <taxon>Punica</taxon>
    </lineage>
</organism>
<sequence length="80" mass="8905">MVFHKPGEALELSAAMVSREAAPNVDPSLSPEEWSVVDAWKLMISLNEEDPIKPIFIKENLSESALEAAWPIPNRPIHIT</sequence>
<evidence type="ECO:0000313" key="1">
    <source>
        <dbReference type="EMBL" id="OWM75301.1"/>
    </source>
</evidence>
<accession>A0A218WSV6</accession>
<reference evidence="2" key="1">
    <citation type="journal article" date="2017" name="Plant J.">
        <title>The pomegranate (Punica granatum L.) genome and the genomics of punicalagin biosynthesis.</title>
        <authorList>
            <person name="Qin G."/>
            <person name="Xu C."/>
            <person name="Ming R."/>
            <person name="Tang H."/>
            <person name="Guyot R."/>
            <person name="Kramer E.M."/>
            <person name="Hu Y."/>
            <person name="Yi X."/>
            <person name="Qi Y."/>
            <person name="Xu X."/>
            <person name="Gao Z."/>
            <person name="Pan H."/>
            <person name="Jian J."/>
            <person name="Tian Y."/>
            <person name="Yue Z."/>
            <person name="Xu Y."/>
        </authorList>
    </citation>
    <scope>NUCLEOTIDE SEQUENCE [LARGE SCALE GENOMIC DNA]</scope>
    <source>
        <strain evidence="2">cv. Dabenzi</strain>
    </source>
</reference>
<comment type="caution">
    <text evidence="1">The sequence shown here is derived from an EMBL/GenBank/DDBJ whole genome shotgun (WGS) entry which is preliminary data.</text>
</comment>
<name>A0A218WSV6_PUNGR</name>